<reference evidence="2" key="2">
    <citation type="submission" date="2021-09" db="EMBL/GenBank/DDBJ databases">
        <authorList>
            <person name="Gilroy R."/>
        </authorList>
    </citation>
    <scope>NUCLEOTIDE SEQUENCE</scope>
    <source>
        <strain evidence="2">ChiSjej5B23-16112</strain>
    </source>
</reference>
<protein>
    <submittedName>
        <fullName evidence="2">ATP-binding protein</fullName>
    </submittedName>
</protein>
<dbReference type="SUPFAM" id="SSF52540">
    <property type="entry name" value="P-loop containing nucleoside triphosphate hydrolases"/>
    <property type="match status" value="1"/>
</dbReference>
<dbReference type="AlphaFoldDB" id="A0A921LDX5"/>
<dbReference type="InterPro" id="IPR027417">
    <property type="entry name" value="P-loop_NTPase"/>
</dbReference>
<dbReference type="Pfam" id="PF01695">
    <property type="entry name" value="IstB_IS21"/>
    <property type="match status" value="1"/>
</dbReference>
<dbReference type="Proteomes" id="UP000769156">
    <property type="component" value="Unassembled WGS sequence"/>
</dbReference>
<evidence type="ECO:0000259" key="1">
    <source>
        <dbReference type="Pfam" id="PF01695"/>
    </source>
</evidence>
<dbReference type="InterPro" id="IPR002611">
    <property type="entry name" value="IstB_ATP-bd"/>
</dbReference>
<dbReference type="GO" id="GO:0005524">
    <property type="term" value="F:ATP binding"/>
    <property type="evidence" value="ECO:0007669"/>
    <property type="project" value="UniProtKB-KW"/>
</dbReference>
<keyword evidence="2" id="KW-0547">Nucleotide-binding</keyword>
<evidence type="ECO:0000313" key="2">
    <source>
        <dbReference type="EMBL" id="HJF94435.1"/>
    </source>
</evidence>
<sequence>MQSLKNLSSLSALYECCLKGYKTYFLRASELNQKLTDARKHGREGAVINGLVKPSCLIINEIGRCVFDKENTRMFFDVIDRRYNKDGPSIMIFTSNKTPNQWIEYFSEDDALAFSN</sequence>
<keyword evidence="2" id="KW-0067">ATP-binding</keyword>
<gene>
    <name evidence="2" type="ORF">K8V82_06540</name>
</gene>
<accession>A0A921LDX5</accession>
<dbReference type="Gene3D" id="3.40.50.300">
    <property type="entry name" value="P-loop containing nucleotide triphosphate hydrolases"/>
    <property type="match status" value="1"/>
</dbReference>
<reference evidence="2" key="1">
    <citation type="journal article" date="2021" name="PeerJ">
        <title>Extensive microbial diversity within the chicken gut microbiome revealed by metagenomics and culture.</title>
        <authorList>
            <person name="Gilroy R."/>
            <person name="Ravi A."/>
            <person name="Getino M."/>
            <person name="Pursley I."/>
            <person name="Horton D.L."/>
            <person name="Alikhan N.F."/>
            <person name="Baker D."/>
            <person name="Gharbi K."/>
            <person name="Hall N."/>
            <person name="Watson M."/>
            <person name="Adriaenssens E.M."/>
            <person name="Foster-Nyarko E."/>
            <person name="Jarju S."/>
            <person name="Secka A."/>
            <person name="Antonio M."/>
            <person name="Oren A."/>
            <person name="Chaudhuri R.R."/>
            <person name="La Ragione R."/>
            <person name="Hildebrand F."/>
            <person name="Pallen M.J."/>
        </authorList>
    </citation>
    <scope>NUCLEOTIDE SEQUENCE</scope>
    <source>
        <strain evidence="2">ChiSjej5B23-16112</strain>
    </source>
</reference>
<organism evidence="2 3">
    <name type="scientific">Lachnoclostridium phocaeense</name>
    <dbReference type="NCBI Taxonomy" id="1871021"/>
    <lineage>
        <taxon>Bacteria</taxon>
        <taxon>Bacillati</taxon>
        <taxon>Bacillota</taxon>
        <taxon>Clostridia</taxon>
        <taxon>Lachnospirales</taxon>
        <taxon>Lachnospiraceae</taxon>
    </lineage>
</organism>
<evidence type="ECO:0000313" key="3">
    <source>
        <dbReference type="Proteomes" id="UP000769156"/>
    </source>
</evidence>
<feature type="domain" description="IstB-like ATP-binding" evidence="1">
    <location>
        <begin position="14"/>
        <end position="113"/>
    </location>
</feature>
<comment type="caution">
    <text evidence="2">The sequence shown here is derived from an EMBL/GenBank/DDBJ whole genome shotgun (WGS) entry which is preliminary data.</text>
</comment>
<name>A0A921LDX5_9FIRM</name>
<dbReference type="EMBL" id="DYVY01000103">
    <property type="protein sequence ID" value="HJF94435.1"/>
    <property type="molecule type" value="Genomic_DNA"/>
</dbReference>
<proteinExistence type="predicted"/>